<dbReference type="WBParaSite" id="L893_g2134.t1">
    <property type="protein sequence ID" value="L893_g2134.t1"/>
    <property type="gene ID" value="L893_g2134"/>
</dbReference>
<protein>
    <submittedName>
        <fullName evidence="2">Secreted protein</fullName>
    </submittedName>
</protein>
<organism evidence="1 2">
    <name type="scientific">Steinernema glaseri</name>
    <dbReference type="NCBI Taxonomy" id="37863"/>
    <lineage>
        <taxon>Eukaryota</taxon>
        <taxon>Metazoa</taxon>
        <taxon>Ecdysozoa</taxon>
        <taxon>Nematoda</taxon>
        <taxon>Chromadorea</taxon>
        <taxon>Rhabditida</taxon>
        <taxon>Tylenchina</taxon>
        <taxon>Panagrolaimomorpha</taxon>
        <taxon>Strongyloidoidea</taxon>
        <taxon>Steinernematidae</taxon>
        <taxon>Steinernema</taxon>
    </lineage>
</organism>
<proteinExistence type="predicted"/>
<accession>A0A1I7YZK9</accession>
<evidence type="ECO:0000313" key="1">
    <source>
        <dbReference type="Proteomes" id="UP000095287"/>
    </source>
</evidence>
<reference evidence="2" key="1">
    <citation type="submission" date="2016-11" db="UniProtKB">
        <authorList>
            <consortium name="WormBaseParasite"/>
        </authorList>
    </citation>
    <scope>IDENTIFICATION</scope>
</reference>
<name>A0A1I7YZK9_9BILA</name>
<sequence length="106" mass="12442">MNNAVTMWVFMRWATYAPGTMRRCLQRRKISAIYEALIHIGLRGFCEDVHPRQSKRICDKRRNLNNERKNKAVDKSTLPIFSFHRISLQLFVTGSKFLGDFTASDY</sequence>
<dbReference type="Proteomes" id="UP000095287">
    <property type="component" value="Unplaced"/>
</dbReference>
<keyword evidence="1" id="KW-1185">Reference proteome</keyword>
<evidence type="ECO:0000313" key="2">
    <source>
        <dbReference type="WBParaSite" id="L893_g2134.t1"/>
    </source>
</evidence>
<dbReference type="AlphaFoldDB" id="A0A1I7YZK9"/>